<evidence type="ECO:0000313" key="4">
    <source>
        <dbReference type="Proteomes" id="UP000054477"/>
    </source>
</evidence>
<dbReference type="AlphaFoldDB" id="A0A0C9Y3P0"/>
<dbReference type="EMBL" id="KN838588">
    <property type="protein sequence ID" value="KIK02733.1"/>
    <property type="molecule type" value="Genomic_DNA"/>
</dbReference>
<dbReference type="HOGENOM" id="CLU_035509_7_0_1"/>
<protein>
    <recommendedName>
        <fullName evidence="2">DUF6533 domain-containing protein</fullName>
    </recommendedName>
</protein>
<dbReference type="InterPro" id="IPR045340">
    <property type="entry name" value="DUF6533"/>
</dbReference>
<evidence type="ECO:0000313" key="3">
    <source>
        <dbReference type="EMBL" id="KIK02733.1"/>
    </source>
</evidence>
<feature type="transmembrane region" description="Helical" evidence="1">
    <location>
        <begin position="20"/>
        <end position="41"/>
    </location>
</feature>
<feature type="domain" description="DUF6533" evidence="2">
    <location>
        <begin position="20"/>
        <end position="65"/>
    </location>
</feature>
<dbReference type="OrthoDB" id="2686513at2759"/>
<feature type="transmembrane region" description="Helical" evidence="1">
    <location>
        <begin position="61"/>
        <end position="86"/>
    </location>
</feature>
<feature type="transmembrane region" description="Helical" evidence="1">
    <location>
        <begin position="106"/>
        <end position="125"/>
    </location>
</feature>
<keyword evidence="1" id="KW-1133">Transmembrane helix</keyword>
<reference evidence="3 4" key="1">
    <citation type="submission" date="2014-04" db="EMBL/GenBank/DDBJ databases">
        <authorList>
            <consortium name="DOE Joint Genome Institute"/>
            <person name="Kuo A."/>
            <person name="Kohler A."/>
            <person name="Nagy L.G."/>
            <person name="Floudas D."/>
            <person name="Copeland A."/>
            <person name="Barry K.W."/>
            <person name="Cichocki N."/>
            <person name="Veneault-Fourrey C."/>
            <person name="LaButti K."/>
            <person name="Lindquist E.A."/>
            <person name="Lipzen A."/>
            <person name="Lundell T."/>
            <person name="Morin E."/>
            <person name="Murat C."/>
            <person name="Sun H."/>
            <person name="Tunlid A."/>
            <person name="Henrissat B."/>
            <person name="Grigoriev I.V."/>
            <person name="Hibbett D.S."/>
            <person name="Martin F."/>
            <person name="Nordberg H.P."/>
            <person name="Cantor M.N."/>
            <person name="Hua S.X."/>
        </authorList>
    </citation>
    <scope>NUCLEOTIDE SEQUENCE [LARGE SCALE GENOMIC DNA]</scope>
    <source>
        <strain evidence="3 4">LaAM-08-1</strain>
    </source>
</reference>
<accession>A0A0C9Y3P0</accession>
<keyword evidence="1" id="KW-0472">Membrane</keyword>
<evidence type="ECO:0000259" key="2">
    <source>
        <dbReference type="Pfam" id="PF20151"/>
    </source>
</evidence>
<reference evidence="4" key="2">
    <citation type="submission" date="2015-01" db="EMBL/GenBank/DDBJ databases">
        <title>Evolutionary Origins and Diversification of the Mycorrhizal Mutualists.</title>
        <authorList>
            <consortium name="DOE Joint Genome Institute"/>
            <consortium name="Mycorrhizal Genomics Consortium"/>
            <person name="Kohler A."/>
            <person name="Kuo A."/>
            <person name="Nagy L.G."/>
            <person name="Floudas D."/>
            <person name="Copeland A."/>
            <person name="Barry K.W."/>
            <person name="Cichocki N."/>
            <person name="Veneault-Fourrey C."/>
            <person name="LaButti K."/>
            <person name="Lindquist E.A."/>
            <person name="Lipzen A."/>
            <person name="Lundell T."/>
            <person name="Morin E."/>
            <person name="Murat C."/>
            <person name="Riley R."/>
            <person name="Ohm R."/>
            <person name="Sun H."/>
            <person name="Tunlid A."/>
            <person name="Henrissat B."/>
            <person name="Grigoriev I.V."/>
            <person name="Hibbett D.S."/>
            <person name="Martin F."/>
        </authorList>
    </citation>
    <scope>NUCLEOTIDE SEQUENCE [LARGE SCALE GENOMIC DNA]</scope>
    <source>
        <strain evidence="4">LaAM-08-1</strain>
    </source>
</reference>
<evidence type="ECO:0000256" key="1">
    <source>
        <dbReference type="SAM" id="Phobius"/>
    </source>
</evidence>
<gene>
    <name evidence="3" type="ORF">K443DRAFT_5878</name>
</gene>
<sequence>MDGSGNDIPFTILQILRHNYLHFFAITCLFYDHFLTFDGEVEFIWKRRKSHSSLWFFLNRYLAFFGNLVVTVLGLTSLSYMRLLFLPKSTEMRLMSYSDSCRHYNLFRQTLLIAQQAIVCILLTLRTYALYRRSLRVLRFLLGSGVVLAGVGLWAMFGQKSAPSQIGSGCHVGLSKVTAIRLASAWQALFVYDCLIFGLTVAKAWSARKDHAVTGINVPLVTLVVRDGALYFAVMGFGNFMNMVSYYFGGPFLRGGFSTFASNLSVTMMSRLMLNLHESAEEGIPSTVQTNTNVDYASNYETGVVELDTVCSSAMMIGINVQRAPSLEEVERSVPSSTSVK</sequence>
<name>A0A0C9Y3P0_9AGAR</name>
<feature type="transmembrane region" description="Helical" evidence="1">
    <location>
        <begin position="137"/>
        <end position="157"/>
    </location>
</feature>
<proteinExistence type="predicted"/>
<dbReference type="Proteomes" id="UP000054477">
    <property type="component" value="Unassembled WGS sequence"/>
</dbReference>
<dbReference type="Pfam" id="PF20151">
    <property type="entry name" value="DUF6533"/>
    <property type="match status" value="1"/>
</dbReference>
<feature type="transmembrane region" description="Helical" evidence="1">
    <location>
        <begin position="185"/>
        <end position="205"/>
    </location>
</feature>
<keyword evidence="1" id="KW-0812">Transmembrane</keyword>
<organism evidence="3 4">
    <name type="scientific">Laccaria amethystina LaAM-08-1</name>
    <dbReference type="NCBI Taxonomy" id="1095629"/>
    <lineage>
        <taxon>Eukaryota</taxon>
        <taxon>Fungi</taxon>
        <taxon>Dikarya</taxon>
        <taxon>Basidiomycota</taxon>
        <taxon>Agaricomycotina</taxon>
        <taxon>Agaricomycetes</taxon>
        <taxon>Agaricomycetidae</taxon>
        <taxon>Agaricales</taxon>
        <taxon>Agaricineae</taxon>
        <taxon>Hydnangiaceae</taxon>
        <taxon>Laccaria</taxon>
    </lineage>
</organism>
<keyword evidence="4" id="KW-1185">Reference proteome</keyword>